<dbReference type="InterPro" id="IPR036860">
    <property type="entry name" value="SH2_dom_sf"/>
</dbReference>
<dbReference type="GO" id="GO:0035556">
    <property type="term" value="P:intracellular signal transduction"/>
    <property type="evidence" value="ECO:0007669"/>
    <property type="project" value="InterPro"/>
</dbReference>
<dbReference type="AlphaFoldDB" id="Q4H3A3"/>
<dbReference type="GO" id="GO:0019221">
    <property type="term" value="P:cytokine-mediated signaling pathway"/>
    <property type="evidence" value="ECO:0007669"/>
    <property type="project" value="UniProtKB-ARBA"/>
</dbReference>
<dbReference type="Gene3D" id="3.30.200.20">
    <property type="entry name" value="Phosphorylase Kinase, domain 1"/>
    <property type="match status" value="1"/>
</dbReference>
<feature type="active site" description="Proton acceptor" evidence="9">
    <location>
        <position position="987"/>
    </location>
</feature>
<dbReference type="SUPFAM" id="SSF50729">
    <property type="entry name" value="PH domain-like"/>
    <property type="match status" value="1"/>
</dbReference>
<keyword evidence="3 10" id="KW-0547">Nucleotide-binding</keyword>
<dbReference type="InterPro" id="IPR011993">
    <property type="entry name" value="PH-like_dom_sf"/>
</dbReference>
<evidence type="ECO:0000256" key="10">
    <source>
        <dbReference type="PIRSR" id="PIRSR000636-2"/>
    </source>
</evidence>
<dbReference type="PROSITE" id="PS00109">
    <property type="entry name" value="PROTEIN_KINASE_TYR"/>
    <property type="match status" value="1"/>
</dbReference>
<evidence type="ECO:0000256" key="1">
    <source>
        <dbReference type="ARBA" id="ARBA00004308"/>
    </source>
</evidence>
<dbReference type="EMBL" id="AB210519">
    <property type="protein sequence ID" value="BAE06524.1"/>
    <property type="molecule type" value="mRNA"/>
</dbReference>
<evidence type="ECO:0000256" key="6">
    <source>
        <dbReference type="ARBA" id="ARBA00022999"/>
    </source>
</evidence>
<dbReference type="GO" id="GO:0030182">
    <property type="term" value="P:neuron differentiation"/>
    <property type="evidence" value="ECO:0007669"/>
    <property type="project" value="UniProtKB-ARBA"/>
</dbReference>
<dbReference type="SUPFAM" id="SSF55550">
    <property type="entry name" value="SH2 domain"/>
    <property type="match status" value="1"/>
</dbReference>
<sequence length="1138" mass="130756">MHVTVKIYNPSLSNRFGSTNIQRFLENSTFLEYDESPSTTFDTILHKCAVQCKINPTYLNLFALRDSNTGYWVKFRSRLDEHRHSVGLDRNSTTDLLDANSDIKLEFRIRFTFKSDSQIDGISCQAHRYSAHSEALKPVMSDQVIEYLFYQCRDDFLNSSEKDTAEMSDPLGASLGVAVLDMLRLAREMDCDLSCIKSLVSFKKLLPRACRANLSKMNFCNRYRVERRFMYYLRHFSPVCRTWLASQCSPAYFYSKYIRNLELIAGLKSMNLENYDLLPRSSTNEDCDKITVGADCGIVKYSSASDYQSVNKWCDFKELTDMNLQVRQNSEAETTCIVKLSKLDGTDCNLSFKSVVEAENLASCIDGYYRLHVDPHHYLCKDVCSPSLVEHLALNCHGPITCSFSEMIINQQADLQTGDCLLRRSQDSYDEYFINTVINTNPDVIVKNYKLDRVNGLLGMFGDNASHRYQNLSALLNACRGNQHDGQEIPFNVDRIILPKSKQKTNLLIIRCMDASNQGQPMEFNLLSSPQTLVLKERDYTFHQHLGSGRFTDVNLHVHRNNPDLKIVLKQVFDMNQRHDLGQKQVIDESFQESISLLICLKNVHIVKQMGTMGTQIGLEYAPFRSITNYLQLAGNEQGPWGSWFLYALWQLTHACNYLEEMGCAHGNIRGRNVLLCQASPQPFVKLGDPGVRTCLGRNRVSEPVLPAPWLAYEFCRIDSEPLSSFPTIDGDKWSYATTVCEICCWGVSPEPFNAYSLSAEMKEKYRTASVIPIPEIIAANGVGELGALLRQCWNPYPPKRPPFKQILRELGTVLSSDYILPSVSPSNGNSRGESRNITNIIGASMPDLRKYRDDNLTFVKQLGEGHFGHVDLYHHDIQRNGQFERVAIKSLRRSMNNPQSRSDFRNEIETMRRIDHKYIVKLNGVAEPSLRIVMEYLPYGSLSHFLRGQRDSGIALQQLSGLLLRFSFQIAQGMLYLQEKRVIHRDLALRNILLDKEGSNCWNIKISDFGLSRILSEDRDYYTGNPDEFPAQWYAPECLRLDGRRTFHFESDVWSYGVTLWEMFSYGARPTYEPLPNITLRQLTQLQELLKDNVRLSQPEHCPNEVFHLISRCWEYEPQQRVKFDELCREFDRLRNE</sequence>
<dbReference type="OrthoDB" id="1915767at2759"/>
<dbReference type="KEGG" id="cin:778659"/>
<evidence type="ECO:0000256" key="9">
    <source>
        <dbReference type="PIRSR" id="PIRSR000636-1"/>
    </source>
</evidence>
<dbReference type="InterPro" id="IPR000299">
    <property type="entry name" value="FERM_domain"/>
</dbReference>
<dbReference type="InterPro" id="IPR000719">
    <property type="entry name" value="Prot_kinase_dom"/>
</dbReference>
<dbReference type="InterPro" id="IPR011009">
    <property type="entry name" value="Kinase-like_dom_sf"/>
</dbReference>
<proteinExistence type="evidence at transcript level"/>
<evidence type="ECO:0000259" key="11">
    <source>
        <dbReference type="PROSITE" id="PS50011"/>
    </source>
</evidence>
<dbReference type="Gene3D" id="1.10.510.10">
    <property type="entry name" value="Transferase(Phosphotransferase) domain 1"/>
    <property type="match status" value="2"/>
</dbReference>
<keyword evidence="4 13" id="KW-0418">Kinase</keyword>
<dbReference type="InterPro" id="IPR001245">
    <property type="entry name" value="Ser-Thr/Tyr_kinase_cat_dom"/>
</dbReference>
<name>Q4H3A3_CIOIN</name>
<feature type="binding site" evidence="10">
    <location>
        <position position="890"/>
    </location>
    <ligand>
        <name>ATP</name>
        <dbReference type="ChEBI" id="CHEBI:30616"/>
    </ligand>
</feature>
<feature type="domain" description="Protein kinase" evidence="11">
    <location>
        <begin position="857"/>
        <end position="1138"/>
    </location>
</feature>
<evidence type="ECO:0000313" key="13">
    <source>
        <dbReference type="EMBL" id="BAE06524.1"/>
    </source>
</evidence>
<accession>Q4H3A3</accession>
<dbReference type="GO" id="GO:0050793">
    <property type="term" value="P:regulation of developmental process"/>
    <property type="evidence" value="ECO:0007669"/>
    <property type="project" value="UniProtKB-ARBA"/>
</dbReference>
<dbReference type="PANTHER" id="PTHR45807:SF7">
    <property type="entry name" value="TYROSINE-PROTEIN KINASE HOPSCOTCH"/>
    <property type="match status" value="1"/>
</dbReference>
<dbReference type="GO" id="GO:0048468">
    <property type="term" value="P:cell development"/>
    <property type="evidence" value="ECO:0007669"/>
    <property type="project" value="UniProtKB-ARBA"/>
</dbReference>
<keyword evidence="2" id="KW-0808">Transferase</keyword>
<evidence type="ECO:0000256" key="7">
    <source>
        <dbReference type="ARBA" id="ARBA00023136"/>
    </source>
</evidence>
<dbReference type="SMART" id="SM00219">
    <property type="entry name" value="TyrKc"/>
    <property type="match status" value="1"/>
</dbReference>
<reference evidence="13" key="2">
    <citation type="journal article" date="2004" name="Development">
        <title>Gene expression profiles of transcription factors and signaling molecules in the ascidian embryo: towards a comprehensive understanding of gene networks.</title>
        <authorList>
            <person name="Imai K.S."/>
            <person name="Hino K."/>
            <person name="Yagi K."/>
            <person name="Satoh N."/>
            <person name="Satou Y."/>
        </authorList>
    </citation>
    <scope>NUCLEOTIDE SEQUENCE</scope>
</reference>
<dbReference type="InterPro" id="IPR041046">
    <property type="entry name" value="FERM_F2"/>
</dbReference>
<evidence type="ECO:0000256" key="3">
    <source>
        <dbReference type="ARBA" id="ARBA00022741"/>
    </source>
</evidence>
<dbReference type="PRINTS" id="PR01823">
    <property type="entry name" value="JANUSKINASE"/>
</dbReference>
<dbReference type="GO" id="GO:0016020">
    <property type="term" value="C:membrane"/>
    <property type="evidence" value="ECO:0007669"/>
    <property type="project" value="InterPro"/>
</dbReference>
<comment type="subcellular location">
    <subcellularLocation>
        <location evidence="1">Endomembrane system</location>
    </subcellularLocation>
</comment>
<dbReference type="CDD" id="cd05038">
    <property type="entry name" value="PTKc_Jak_rpt2"/>
    <property type="match status" value="1"/>
</dbReference>
<keyword evidence="8" id="KW-0829">Tyrosine-protein kinase</keyword>
<evidence type="ECO:0000259" key="12">
    <source>
        <dbReference type="PROSITE" id="PS50057"/>
    </source>
</evidence>
<feature type="binding site" evidence="10">
    <location>
        <begin position="863"/>
        <end position="871"/>
    </location>
    <ligand>
        <name>ATP</name>
        <dbReference type="ChEBI" id="CHEBI:30616"/>
    </ligand>
</feature>
<dbReference type="SMR" id="Q4H3A3"/>
<feature type="domain" description="Protein kinase" evidence="11">
    <location>
        <begin position="540"/>
        <end position="820"/>
    </location>
</feature>
<dbReference type="InterPro" id="IPR016251">
    <property type="entry name" value="Tyr_kinase_non-rcpt_Jak/Tyk2"/>
</dbReference>
<dbReference type="SUPFAM" id="SSF56112">
    <property type="entry name" value="Protein kinase-like (PK-like)"/>
    <property type="match status" value="2"/>
</dbReference>
<reference evidence="13" key="1">
    <citation type="journal article" date="2003" name="Dev. Genes Evol.">
        <title>Genomewide surveys of developmentally relevant genes in Ciona intestinalis.</title>
        <authorList>
            <person name="Satou Y."/>
            <person name="Satoh N."/>
        </authorList>
    </citation>
    <scope>NUCLEOTIDE SEQUENCE</scope>
</reference>
<accession>A0A1W2VNM3</accession>
<dbReference type="InterPro" id="IPR008266">
    <property type="entry name" value="Tyr_kinase_AS"/>
</dbReference>
<dbReference type="PRINTS" id="PR00109">
    <property type="entry name" value="TYRKINASE"/>
</dbReference>
<evidence type="ECO:0000256" key="2">
    <source>
        <dbReference type="ARBA" id="ARBA00022679"/>
    </source>
</evidence>
<dbReference type="GO" id="GO:0004715">
    <property type="term" value="F:non-membrane spanning protein tyrosine kinase activity"/>
    <property type="evidence" value="ECO:0007669"/>
    <property type="project" value="InterPro"/>
</dbReference>
<dbReference type="PROSITE" id="PS50011">
    <property type="entry name" value="PROTEIN_KINASE_DOM"/>
    <property type="match status" value="2"/>
</dbReference>
<dbReference type="CDD" id="cd09921">
    <property type="entry name" value="SH2_Jak_family"/>
    <property type="match status" value="1"/>
</dbReference>
<dbReference type="FunFam" id="1.10.510.10:FF:001512">
    <property type="entry name" value="Receptor tyrosine-protein kinase erbB-2"/>
    <property type="match status" value="1"/>
</dbReference>
<keyword evidence="5 10" id="KW-0067">ATP-binding</keyword>
<dbReference type="PIRSF" id="PIRSF000636">
    <property type="entry name" value="TyrPK_Jak"/>
    <property type="match status" value="1"/>
</dbReference>
<dbReference type="GO" id="GO:0005524">
    <property type="term" value="F:ATP binding"/>
    <property type="evidence" value="ECO:0007669"/>
    <property type="project" value="UniProtKB-KW"/>
</dbReference>
<dbReference type="CDD" id="cd05037">
    <property type="entry name" value="PTK_Jak_rpt1"/>
    <property type="match status" value="1"/>
</dbReference>
<keyword evidence="6" id="KW-0727">SH2 domain</keyword>
<feature type="domain" description="FERM" evidence="12">
    <location>
        <begin position="19"/>
        <end position="376"/>
    </location>
</feature>
<organism evidence="13">
    <name type="scientific">Ciona intestinalis</name>
    <name type="common">Transparent sea squirt</name>
    <name type="synonym">Ascidia intestinalis</name>
    <dbReference type="NCBI Taxonomy" id="7719"/>
    <lineage>
        <taxon>Eukaryota</taxon>
        <taxon>Metazoa</taxon>
        <taxon>Chordata</taxon>
        <taxon>Tunicata</taxon>
        <taxon>Ascidiacea</taxon>
        <taxon>Phlebobranchia</taxon>
        <taxon>Cionidae</taxon>
        <taxon>Ciona</taxon>
    </lineage>
</organism>
<evidence type="ECO:0000256" key="8">
    <source>
        <dbReference type="ARBA" id="ARBA00023137"/>
    </source>
</evidence>
<dbReference type="Gene3D" id="2.30.29.30">
    <property type="entry name" value="Pleckstrin-homology domain (PH domain)/Phosphotyrosine-binding domain (PTB)"/>
    <property type="match status" value="1"/>
</dbReference>
<dbReference type="Pfam" id="PF18377">
    <property type="entry name" value="FERM_F2"/>
    <property type="match status" value="1"/>
</dbReference>
<protein>
    <submittedName>
        <fullName evidence="13">Janus kinase</fullName>
    </submittedName>
</protein>
<dbReference type="PANTHER" id="PTHR45807">
    <property type="entry name" value="TYROSINE-PROTEIN KINASE HOPSCOTCH"/>
    <property type="match status" value="1"/>
</dbReference>
<gene>
    <name evidence="13" type="primary">Ci-JAK</name>
</gene>
<evidence type="ECO:0000256" key="4">
    <source>
        <dbReference type="ARBA" id="ARBA00022777"/>
    </source>
</evidence>
<reference evidence="13" key="3">
    <citation type="submission" date="2005-04" db="EMBL/GenBank/DDBJ databases">
        <title>Expressed genes in Ciona intestinalis.</title>
        <authorList>
            <person name="Satou Y."/>
        </authorList>
    </citation>
    <scope>NUCLEOTIDE SEQUENCE</scope>
</reference>
<dbReference type="GO" id="GO:0012505">
    <property type="term" value="C:endomembrane system"/>
    <property type="evidence" value="ECO:0007669"/>
    <property type="project" value="UniProtKB-SubCell"/>
</dbReference>
<evidence type="ECO:0000256" key="5">
    <source>
        <dbReference type="ARBA" id="ARBA00022840"/>
    </source>
</evidence>
<dbReference type="PROSITE" id="PS50057">
    <property type="entry name" value="FERM_3"/>
    <property type="match status" value="1"/>
</dbReference>
<keyword evidence="7" id="KW-0472">Membrane</keyword>
<dbReference type="Pfam" id="PF07714">
    <property type="entry name" value="PK_Tyr_Ser-Thr"/>
    <property type="match status" value="2"/>
</dbReference>
<dbReference type="InterPro" id="IPR020635">
    <property type="entry name" value="Tyr_kinase_cat_dom"/>
</dbReference>
<dbReference type="InterPro" id="IPR051286">
    <property type="entry name" value="JAK"/>
</dbReference>